<organism evidence="1 2">
    <name type="scientific">Paenibacillus chitinolyticus</name>
    <dbReference type="NCBI Taxonomy" id="79263"/>
    <lineage>
        <taxon>Bacteria</taxon>
        <taxon>Bacillati</taxon>
        <taxon>Bacillota</taxon>
        <taxon>Bacilli</taxon>
        <taxon>Bacillales</taxon>
        <taxon>Paenibacillaceae</taxon>
        <taxon>Paenibacillus</taxon>
    </lineage>
</organism>
<protein>
    <submittedName>
        <fullName evidence="1">Transporter</fullName>
    </submittedName>
</protein>
<dbReference type="OrthoDB" id="2068061at2"/>
<evidence type="ECO:0000313" key="2">
    <source>
        <dbReference type="Proteomes" id="UP000288943"/>
    </source>
</evidence>
<gene>
    <name evidence="1" type="ORF">PC41400_11270</name>
</gene>
<accession>A0A410WV24</accession>
<proteinExistence type="predicted"/>
<evidence type="ECO:0000313" key="1">
    <source>
        <dbReference type="EMBL" id="QAV18212.1"/>
    </source>
</evidence>
<reference evidence="1 2" key="1">
    <citation type="submission" date="2018-01" db="EMBL/GenBank/DDBJ databases">
        <title>The whole genome sequencing and assembly of Paenibacillus chitinolyticus KCCM 41400 strain.</title>
        <authorList>
            <person name="Kim J.-Y."/>
            <person name="Park M.-K."/>
            <person name="Lee Y.-J."/>
            <person name="Yi H."/>
            <person name="Bahn Y.-S."/>
            <person name="Kim J.F."/>
            <person name="Lee D.-W."/>
        </authorList>
    </citation>
    <scope>NUCLEOTIDE SEQUENCE [LARGE SCALE GENOMIC DNA]</scope>
    <source>
        <strain evidence="1 2">KCCM 41400</strain>
    </source>
</reference>
<dbReference type="AlphaFoldDB" id="A0A410WV24"/>
<name>A0A410WV24_9BACL</name>
<dbReference type="KEGG" id="pchi:PC41400_11270"/>
<dbReference type="Proteomes" id="UP000288943">
    <property type="component" value="Chromosome"/>
</dbReference>
<dbReference type="EMBL" id="CP026520">
    <property type="protein sequence ID" value="QAV18212.1"/>
    <property type="molecule type" value="Genomic_DNA"/>
</dbReference>
<sequence length="80" mass="9501">MSFLQPPPPPHPPAFVQPNPCLYKLTYVQLWTGEKFWFYPISVTYNEASGYIWTGAFWVRYRFDLRLAYIFDCSPVPTLY</sequence>